<dbReference type="Pfam" id="PF18417">
    <property type="entry name" value="LodA_C"/>
    <property type="match status" value="1"/>
</dbReference>
<protein>
    <recommendedName>
        <fullName evidence="6">L-lysine 6-oxidase</fullName>
    </recommendedName>
</protein>
<dbReference type="AlphaFoldDB" id="A0A840VWJ9"/>
<dbReference type="InterPro" id="IPR033798">
    <property type="entry name" value="LodA-like"/>
</dbReference>
<feature type="region of interest" description="Disordered" evidence="1">
    <location>
        <begin position="225"/>
        <end position="245"/>
    </location>
</feature>
<comment type="caution">
    <text evidence="4">The sequence shown here is derived from an EMBL/GenBank/DDBJ whole genome shotgun (WGS) entry which is preliminary data.</text>
</comment>
<dbReference type="CDD" id="cd14730">
    <property type="entry name" value="LodA_like"/>
    <property type="match status" value="1"/>
</dbReference>
<evidence type="ECO:0000313" key="5">
    <source>
        <dbReference type="Proteomes" id="UP000553706"/>
    </source>
</evidence>
<keyword evidence="5" id="KW-1185">Reference proteome</keyword>
<gene>
    <name evidence="4" type="ORF">HNP71_002777</name>
</gene>
<feature type="domain" description="L-Lysine epsilon oxidase N-terminal" evidence="2">
    <location>
        <begin position="11"/>
        <end position="280"/>
    </location>
</feature>
<evidence type="ECO:0000259" key="2">
    <source>
        <dbReference type="Pfam" id="PF17990"/>
    </source>
</evidence>
<sequence length="666" mass="73666">MAETINSIRIHPGIGIARLGDSDEFYLGPEAPGIVVDPGGSGGPGPNGGTYRDSGLRLKRQAQRYRVYGYDADGKVVAELTSDSGLVESMRWRVHVRNMKAANYAFQGAYLFDPDKLRNPSIQPGKKPIERDKLIIDAGVHTIASGQTEPVVMTGDVFVGIGKVMLPGELRFEGFTPQDPSKEVEVNYKAATGIELGRLHLDSGGRLLFVPASGKSECVTTPKVALSNPSETHSPPNGPENGNNPLTNQFSYFNVPGWWDDTCGGEIDVTVMLKDGTVLSTRDNVKSETDEGIRNPQAGAWIVTAPPKFSPYMYHVVSILDRVYEAFPEAYPYAGMKTNFYRDIYPVFAMAVNYGWVSAEAAGVTPSTKNIAHGPRQPGNLLSPANMLAFTDPSDKSKPNRQMIYRLMRYAPGKRGRLVDSLMPAPPQRPTSWKSQEFVSPVEAYKMPKLWGTGGKPLQNQQLGNNLPDEFLSLTDWQLEHLKNWANGDFEVGTPLTFEPLEQLPLEEQPHALDSSALEPTIGGGFHPGIEFPYLILYSEYFAGPFRVGKDVEPGSLAAFMSSPWQGDFWSCNAAWWPTQRPDIAFEYDRTNQTRTYKEWFRGYDAKGEPLSSADGYNQMVYAWSKLGMVLPIKAENGEFLKDNGETVFVEQERNPALDRPPVKSD</sequence>
<dbReference type="InterPro" id="IPR041173">
    <property type="entry name" value="LodA_C"/>
</dbReference>
<accession>A0A840VWJ9</accession>
<feature type="region of interest" description="Disordered" evidence="1">
    <location>
        <begin position="33"/>
        <end position="54"/>
    </location>
</feature>
<feature type="domain" description="L-lysine epsilon oxidase C-terminal" evidence="3">
    <location>
        <begin position="460"/>
        <end position="585"/>
    </location>
</feature>
<dbReference type="RefSeq" id="WP_183267516.1">
    <property type="nucleotide sequence ID" value="NZ_JACHFJ010000020.1"/>
</dbReference>
<dbReference type="InterPro" id="IPR041168">
    <property type="entry name" value="LodA_N"/>
</dbReference>
<dbReference type="EMBL" id="JACHFJ010000020">
    <property type="protein sequence ID" value="MBB5374502.1"/>
    <property type="molecule type" value="Genomic_DNA"/>
</dbReference>
<name>A0A840VWJ9_9PROT</name>
<evidence type="ECO:0008006" key="6">
    <source>
        <dbReference type="Google" id="ProtNLM"/>
    </source>
</evidence>
<evidence type="ECO:0000313" key="4">
    <source>
        <dbReference type="EMBL" id="MBB5374502.1"/>
    </source>
</evidence>
<evidence type="ECO:0000256" key="1">
    <source>
        <dbReference type="SAM" id="MobiDB-lite"/>
    </source>
</evidence>
<reference evidence="4 5" key="1">
    <citation type="submission" date="2020-08" db="EMBL/GenBank/DDBJ databases">
        <title>Genomic Encyclopedia of Type Strains, Phase IV (KMG-IV): sequencing the most valuable type-strain genomes for metagenomic binning, comparative biology and taxonomic classification.</title>
        <authorList>
            <person name="Goeker M."/>
        </authorList>
    </citation>
    <scope>NUCLEOTIDE SEQUENCE [LARGE SCALE GENOMIC DNA]</scope>
    <source>
        <strain evidence="4 5">DSM 27026</strain>
    </source>
</reference>
<dbReference type="Proteomes" id="UP000553706">
    <property type="component" value="Unassembled WGS sequence"/>
</dbReference>
<evidence type="ECO:0000259" key="3">
    <source>
        <dbReference type="Pfam" id="PF18417"/>
    </source>
</evidence>
<proteinExistence type="predicted"/>
<organism evidence="4 5">
    <name type="scientific">Acidocella aromatica</name>
    <dbReference type="NCBI Taxonomy" id="1303579"/>
    <lineage>
        <taxon>Bacteria</taxon>
        <taxon>Pseudomonadati</taxon>
        <taxon>Pseudomonadota</taxon>
        <taxon>Alphaproteobacteria</taxon>
        <taxon>Acetobacterales</taxon>
        <taxon>Acidocellaceae</taxon>
        <taxon>Acidocella</taxon>
    </lineage>
</organism>
<feature type="compositionally biased region" description="Gly residues" evidence="1">
    <location>
        <begin position="39"/>
        <end position="48"/>
    </location>
</feature>
<dbReference type="Pfam" id="PF17990">
    <property type="entry name" value="LodA_N"/>
    <property type="match status" value="1"/>
</dbReference>